<dbReference type="SUPFAM" id="SSF46689">
    <property type="entry name" value="Homeodomain-like"/>
    <property type="match status" value="2"/>
</dbReference>
<dbReference type="GO" id="GO:0019185">
    <property type="term" value="C:snRNA-activating protein complex"/>
    <property type="evidence" value="ECO:0007669"/>
    <property type="project" value="TreeGrafter"/>
</dbReference>
<evidence type="ECO:0000256" key="6">
    <source>
        <dbReference type="SAM" id="MobiDB-lite"/>
    </source>
</evidence>
<dbReference type="GO" id="GO:0042796">
    <property type="term" value="P:snRNA transcription by RNA polymerase III"/>
    <property type="evidence" value="ECO:0007669"/>
    <property type="project" value="TreeGrafter"/>
</dbReference>
<feature type="domain" description="Myb-like" evidence="7">
    <location>
        <begin position="6"/>
        <end position="62"/>
    </location>
</feature>
<feature type="compositionally biased region" description="Polar residues" evidence="6">
    <location>
        <begin position="190"/>
        <end position="199"/>
    </location>
</feature>
<dbReference type="InterPro" id="IPR009057">
    <property type="entry name" value="Homeodomain-like_sf"/>
</dbReference>
<dbReference type="EMBL" id="JAACJM010000127">
    <property type="protein sequence ID" value="KAF5344252.1"/>
    <property type="molecule type" value="Genomic_DNA"/>
</dbReference>
<evidence type="ECO:0000256" key="5">
    <source>
        <dbReference type="SAM" id="Coils"/>
    </source>
</evidence>
<evidence type="ECO:0000259" key="7">
    <source>
        <dbReference type="PROSITE" id="PS50090"/>
    </source>
</evidence>
<evidence type="ECO:0000256" key="3">
    <source>
        <dbReference type="ARBA" id="ARBA00023163"/>
    </source>
</evidence>
<dbReference type="AlphaFoldDB" id="A0A8H5CLZ5"/>
<proteinExistence type="predicted"/>
<evidence type="ECO:0000259" key="8">
    <source>
        <dbReference type="PROSITE" id="PS51294"/>
    </source>
</evidence>
<feature type="region of interest" description="Disordered" evidence="6">
    <location>
        <begin position="212"/>
        <end position="237"/>
    </location>
</feature>
<feature type="domain" description="HTH myb-type" evidence="8">
    <location>
        <begin position="119"/>
        <end position="169"/>
    </location>
</feature>
<feature type="compositionally biased region" description="Low complexity" evidence="6">
    <location>
        <begin position="219"/>
        <end position="234"/>
    </location>
</feature>
<dbReference type="PANTHER" id="PTHR46621">
    <property type="entry name" value="SNRNA-ACTIVATING PROTEIN COMPLEX SUBUNIT 4"/>
    <property type="match status" value="1"/>
</dbReference>
<keyword evidence="10" id="KW-1185">Reference proteome</keyword>
<dbReference type="InterPro" id="IPR017930">
    <property type="entry name" value="Myb_dom"/>
</dbReference>
<dbReference type="Pfam" id="PF13921">
    <property type="entry name" value="Myb_DNA-bind_6"/>
    <property type="match status" value="1"/>
</dbReference>
<dbReference type="PROSITE" id="PS50090">
    <property type="entry name" value="MYB_LIKE"/>
    <property type="match status" value="3"/>
</dbReference>
<evidence type="ECO:0000313" key="9">
    <source>
        <dbReference type="EMBL" id="KAF5344252.1"/>
    </source>
</evidence>
<dbReference type="Proteomes" id="UP000559256">
    <property type="component" value="Unassembled WGS sequence"/>
</dbReference>
<dbReference type="InterPro" id="IPR001005">
    <property type="entry name" value="SANT/Myb"/>
</dbReference>
<dbReference type="PANTHER" id="PTHR46621:SF1">
    <property type="entry name" value="SNRNA-ACTIVATING PROTEIN COMPLEX SUBUNIT 4"/>
    <property type="match status" value="1"/>
</dbReference>
<accession>A0A8H5CLZ5</accession>
<evidence type="ECO:0000256" key="2">
    <source>
        <dbReference type="ARBA" id="ARBA00023125"/>
    </source>
</evidence>
<dbReference type="OrthoDB" id="2143914at2759"/>
<reference evidence="9 10" key="1">
    <citation type="journal article" date="2020" name="ISME J.">
        <title>Uncovering the hidden diversity of litter-decomposition mechanisms in mushroom-forming fungi.</title>
        <authorList>
            <person name="Floudas D."/>
            <person name="Bentzer J."/>
            <person name="Ahren D."/>
            <person name="Johansson T."/>
            <person name="Persson P."/>
            <person name="Tunlid A."/>
        </authorList>
    </citation>
    <scope>NUCLEOTIDE SEQUENCE [LARGE SCALE GENOMIC DNA]</scope>
    <source>
        <strain evidence="9 10">CBS 291.85</strain>
    </source>
</reference>
<evidence type="ECO:0000313" key="10">
    <source>
        <dbReference type="Proteomes" id="UP000559256"/>
    </source>
</evidence>
<name>A0A8H5CLZ5_9AGAR</name>
<protein>
    <submittedName>
        <fullName evidence="9">Uncharacterized protein</fullName>
    </submittedName>
</protein>
<keyword evidence="4" id="KW-0539">Nucleus</keyword>
<feature type="domain" description="Myb-like" evidence="7">
    <location>
        <begin position="63"/>
        <end position="113"/>
    </location>
</feature>
<feature type="domain" description="HTH myb-type" evidence="8">
    <location>
        <begin position="63"/>
        <end position="117"/>
    </location>
</feature>
<dbReference type="SMART" id="SM00717">
    <property type="entry name" value="SANT"/>
    <property type="match status" value="3"/>
</dbReference>
<dbReference type="Pfam" id="PF00249">
    <property type="entry name" value="Myb_DNA-binding"/>
    <property type="match status" value="1"/>
</dbReference>
<feature type="region of interest" description="Disordered" evidence="6">
    <location>
        <begin position="175"/>
        <end position="199"/>
    </location>
</feature>
<dbReference type="PROSITE" id="PS51294">
    <property type="entry name" value="HTH_MYB"/>
    <property type="match status" value="3"/>
</dbReference>
<keyword evidence="2" id="KW-0238">DNA-binding</keyword>
<sequence>MSKAGGETRERRAWTVREDQLLLEAVNKEDPGNPCPSKWSAIATHIPNRTNKDCRKRWFAHFTTDIMKGAWTSEEDQRLMEAMEKHGPKWAKISAVVKTRNSDQCAKRWKDTLDPNIDRTNWSAEADETLLRAVEEHGRLWTKIVNMYFPGKTGLAAKNRYNSLISLSKKSRNPAYNGQPLHANAAPDPSMSSSNTPAIPISNLLSDTSYFGRPRYTESSSSSPTPSSSSSSTSMRLPMQTRMSYPSLLPQQQCQPHSRHDTSHSQCTLLDDTALYSGHAQLDPYLSNCQPSNLAPPQRQISLDYFNTTAVAPGSPEAVNHVDGLNNFSIQACMNIPILPPNTMNNSHSQSPLLNHPVLKMPTSSSSLSTNFLDSFNSGDSFRSSINQPSLMPDTISSRSLEPHLKVEEDDSFPSHPLEMPTDQVRIKLSSGDPFTRDDILLHIETLEGVHQELSDQEQRLKSQRSSLNRVANVYRRRGDDEGARQYEQESIKMVFKLNFVFEQQEGVDAQITSLRRKLEIGTRES</sequence>
<comment type="caution">
    <text evidence="9">The sequence shown here is derived from an EMBL/GenBank/DDBJ whole genome shotgun (WGS) entry which is preliminary data.</text>
</comment>
<feature type="domain" description="Myb-like" evidence="7">
    <location>
        <begin position="114"/>
        <end position="165"/>
    </location>
</feature>
<dbReference type="GO" id="GO:0000978">
    <property type="term" value="F:RNA polymerase II cis-regulatory region sequence-specific DNA binding"/>
    <property type="evidence" value="ECO:0007669"/>
    <property type="project" value="TreeGrafter"/>
</dbReference>
<gene>
    <name evidence="9" type="ORF">D9758_012353</name>
</gene>
<keyword evidence="1" id="KW-0805">Transcription regulation</keyword>
<dbReference type="CDD" id="cd00167">
    <property type="entry name" value="SANT"/>
    <property type="match status" value="3"/>
</dbReference>
<dbReference type="GO" id="GO:0042795">
    <property type="term" value="P:snRNA transcription by RNA polymerase II"/>
    <property type="evidence" value="ECO:0007669"/>
    <property type="project" value="TreeGrafter"/>
</dbReference>
<dbReference type="Gene3D" id="1.10.10.60">
    <property type="entry name" value="Homeodomain-like"/>
    <property type="match status" value="3"/>
</dbReference>
<dbReference type="GO" id="GO:0001006">
    <property type="term" value="F:RNA polymerase III type 3 promoter sequence-specific DNA binding"/>
    <property type="evidence" value="ECO:0007669"/>
    <property type="project" value="TreeGrafter"/>
</dbReference>
<keyword evidence="5" id="KW-0175">Coiled coil</keyword>
<evidence type="ECO:0000256" key="1">
    <source>
        <dbReference type="ARBA" id="ARBA00023015"/>
    </source>
</evidence>
<feature type="domain" description="HTH myb-type" evidence="8">
    <location>
        <begin position="6"/>
        <end position="62"/>
    </location>
</feature>
<feature type="coiled-coil region" evidence="5">
    <location>
        <begin position="444"/>
        <end position="471"/>
    </location>
</feature>
<evidence type="ECO:0000256" key="4">
    <source>
        <dbReference type="ARBA" id="ARBA00023242"/>
    </source>
</evidence>
<keyword evidence="3" id="KW-0804">Transcription</keyword>
<dbReference type="InterPro" id="IPR051575">
    <property type="entry name" value="Myb-like_DNA-bd"/>
</dbReference>
<organism evidence="9 10">
    <name type="scientific">Tetrapyrgos nigripes</name>
    <dbReference type="NCBI Taxonomy" id="182062"/>
    <lineage>
        <taxon>Eukaryota</taxon>
        <taxon>Fungi</taxon>
        <taxon>Dikarya</taxon>
        <taxon>Basidiomycota</taxon>
        <taxon>Agaricomycotina</taxon>
        <taxon>Agaricomycetes</taxon>
        <taxon>Agaricomycetidae</taxon>
        <taxon>Agaricales</taxon>
        <taxon>Marasmiineae</taxon>
        <taxon>Marasmiaceae</taxon>
        <taxon>Tetrapyrgos</taxon>
    </lineage>
</organism>